<evidence type="ECO:0000256" key="1">
    <source>
        <dbReference type="SAM" id="MobiDB-lite"/>
    </source>
</evidence>
<keyword evidence="5" id="KW-1185">Reference proteome</keyword>
<feature type="region of interest" description="Disordered" evidence="1">
    <location>
        <begin position="73"/>
        <end position="92"/>
    </location>
</feature>
<evidence type="ECO:0000313" key="4">
    <source>
        <dbReference type="EMBL" id="KAJ1095383.1"/>
    </source>
</evidence>
<dbReference type="AlphaFoldDB" id="A0AAV7M2R5"/>
<dbReference type="FunFam" id="1.10.720.40:FF:000001">
    <property type="entry name" value="LEM domain containing 2, isoform CRA_a"/>
    <property type="match status" value="1"/>
</dbReference>
<dbReference type="SMART" id="SM00540">
    <property type="entry name" value="LEM"/>
    <property type="match status" value="1"/>
</dbReference>
<feature type="transmembrane region" description="Helical" evidence="2">
    <location>
        <begin position="203"/>
        <end position="224"/>
    </location>
</feature>
<protein>
    <recommendedName>
        <fullName evidence="3">LEM domain-containing protein</fullName>
    </recommendedName>
</protein>
<keyword evidence="2" id="KW-0472">Membrane</keyword>
<reference evidence="4" key="1">
    <citation type="journal article" date="2022" name="bioRxiv">
        <title>Sequencing and chromosome-scale assembly of the giantPleurodeles waltlgenome.</title>
        <authorList>
            <person name="Brown T."/>
            <person name="Elewa A."/>
            <person name="Iarovenko S."/>
            <person name="Subramanian E."/>
            <person name="Araus A.J."/>
            <person name="Petzold A."/>
            <person name="Susuki M."/>
            <person name="Suzuki K.-i.T."/>
            <person name="Hayashi T."/>
            <person name="Toyoda A."/>
            <person name="Oliveira C."/>
            <person name="Osipova E."/>
            <person name="Leigh N.D."/>
            <person name="Simon A."/>
            <person name="Yun M.H."/>
        </authorList>
    </citation>
    <scope>NUCLEOTIDE SEQUENCE</scope>
    <source>
        <strain evidence="4">20211129_DDA</strain>
        <tissue evidence="4">Liver</tissue>
    </source>
</reference>
<gene>
    <name evidence="4" type="ORF">NDU88_000548</name>
</gene>
<dbReference type="GO" id="GO:0005635">
    <property type="term" value="C:nuclear envelope"/>
    <property type="evidence" value="ECO:0007669"/>
    <property type="project" value="InterPro"/>
</dbReference>
<evidence type="ECO:0000259" key="3">
    <source>
        <dbReference type="PROSITE" id="PS50954"/>
    </source>
</evidence>
<feature type="region of interest" description="Disordered" evidence="1">
    <location>
        <begin position="99"/>
        <end position="136"/>
    </location>
</feature>
<accession>A0AAV7M2R5</accession>
<feature type="compositionally biased region" description="Polar residues" evidence="1">
    <location>
        <begin position="51"/>
        <end position="61"/>
    </location>
</feature>
<dbReference type="Gene3D" id="1.10.720.40">
    <property type="match status" value="1"/>
</dbReference>
<dbReference type="InterPro" id="IPR035004">
    <property type="entry name" value="Emerin"/>
</dbReference>
<organism evidence="4 5">
    <name type="scientific">Pleurodeles waltl</name>
    <name type="common">Iberian ribbed newt</name>
    <dbReference type="NCBI Taxonomy" id="8319"/>
    <lineage>
        <taxon>Eukaryota</taxon>
        <taxon>Metazoa</taxon>
        <taxon>Chordata</taxon>
        <taxon>Craniata</taxon>
        <taxon>Vertebrata</taxon>
        <taxon>Euteleostomi</taxon>
        <taxon>Amphibia</taxon>
        <taxon>Batrachia</taxon>
        <taxon>Caudata</taxon>
        <taxon>Salamandroidea</taxon>
        <taxon>Salamandridae</taxon>
        <taxon>Pleurodelinae</taxon>
        <taxon>Pleurodeles</taxon>
    </lineage>
</organism>
<dbReference type="Pfam" id="PF03020">
    <property type="entry name" value="LEM"/>
    <property type="match status" value="1"/>
</dbReference>
<feature type="domain" description="LEM" evidence="3">
    <location>
        <begin position="1"/>
        <end position="45"/>
    </location>
</feature>
<dbReference type="PANTHER" id="PTHR15171">
    <property type="entry name" value="EMERIN"/>
    <property type="match status" value="1"/>
</dbReference>
<name>A0AAV7M2R5_PLEWA</name>
<dbReference type="PANTHER" id="PTHR15171:SF2">
    <property type="entry name" value="EMERIN"/>
    <property type="match status" value="1"/>
</dbReference>
<evidence type="ECO:0000313" key="5">
    <source>
        <dbReference type="Proteomes" id="UP001066276"/>
    </source>
</evidence>
<dbReference type="InterPro" id="IPR003887">
    <property type="entry name" value="LEM_dom"/>
</dbReference>
<evidence type="ECO:0000256" key="2">
    <source>
        <dbReference type="SAM" id="Phobius"/>
    </source>
</evidence>
<sequence length="237" mass="27738">MEQFKGMTDEELISALKKYSIPHGPVVGTTRKLYEKKIYEYETQRTKHSPSKQTYTYSDSDSPLYESKRYDVLSREGRSGGSPAYQLDESDSQFCERQQYDLPRDRDRISGRVSYQDKGDDYYSESYSTTKTYSEPPVRQRLRDEFVSSSNTESKYYSKENAYQNVSQYSSASGSSLSVEPRRGIREKPKEVEQTPARRFCPLWLQFLLLFLIIGFLAFVYFFVQPEDENPFKEIPN</sequence>
<keyword evidence="2" id="KW-0812">Transmembrane</keyword>
<dbReference type="EMBL" id="JANPWB010000014">
    <property type="protein sequence ID" value="KAJ1095383.1"/>
    <property type="molecule type" value="Genomic_DNA"/>
</dbReference>
<comment type="caution">
    <text evidence="4">The sequence shown here is derived from an EMBL/GenBank/DDBJ whole genome shotgun (WGS) entry which is preliminary data.</text>
</comment>
<dbReference type="InterPro" id="IPR011015">
    <property type="entry name" value="LEM/LEM-like_dom_sf"/>
</dbReference>
<feature type="region of interest" description="Disordered" evidence="1">
    <location>
        <begin position="43"/>
        <end position="63"/>
    </location>
</feature>
<keyword evidence="2" id="KW-1133">Transmembrane helix</keyword>
<feature type="compositionally biased region" description="Low complexity" evidence="1">
    <location>
        <begin position="124"/>
        <end position="135"/>
    </location>
</feature>
<feature type="compositionally biased region" description="Basic and acidic residues" evidence="1">
    <location>
        <begin position="99"/>
        <end position="121"/>
    </location>
</feature>
<dbReference type="Proteomes" id="UP001066276">
    <property type="component" value="Chromosome 10"/>
</dbReference>
<dbReference type="SUPFAM" id="SSF63451">
    <property type="entry name" value="LEM domain"/>
    <property type="match status" value="1"/>
</dbReference>
<dbReference type="PROSITE" id="PS50954">
    <property type="entry name" value="LEM"/>
    <property type="match status" value="1"/>
</dbReference>
<proteinExistence type="predicted"/>